<protein>
    <submittedName>
        <fullName evidence="1">Uncharacterized protein YecE (DUF72 family)</fullName>
    </submittedName>
</protein>
<dbReference type="EMBL" id="JACIED010000003">
    <property type="protein sequence ID" value="MBB4008626.1"/>
    <property type="molecule type" value="Genomic_DNA"/>
</dbReference>
<dbReference type="PANTHER" id="PTHR30348">
    <property type="entry name" value="UNCHARACTERIZED PROTEIN YECE"/>
    <property type="match status" value="1"/>
</dbReference>
<name>A0A7W6HPG8_9HYPH</name>
<sequence length="178" mass="19758">MPEDFRFSVKLPRLITHVARLNRIEEEFSAFLDDTAHLGNKRGPLLCQLPPDLAFEPDKVSAALDLMQTEAEGTLVLEPRHSSWTSLEAEKTLAALRIERVFADPPVIDNQAPSDSGYSYLRLHGKPHVYYSPYTQTEIADYAGLMSSGSWCVFDNTALGNATENALTMKNILSSSTL</sequence>
<reference evidence="1 2" key="1">
    <citation type="submission" date="2020-08" db="EMBL/GenBank/DDBJ databases">
        <title>Genomic Encyclopedia of Type Strains, Phase IV (KMG-IV): sequencing the most valuable type-strain genomes for metagenomic binning, comparative biology and taxonomic classification.</title>
        <authorList>
            <person name="Goeker M."/>
        </authorList>
    </citation>
    <scope>NUCLEOTIDE SEQUENCE [LARGE SCALE GENOMIC DNA]</scope>
    <source>
        <strain evidence="1 2">DSM 100021</strain>
    </source>
</reference>
<dbReference type="Proteomes" id="UP000544107">
    <property type="component" value="Unassembled WGS sequence"/>
</dbReference>
<dbReference type="InterPro" id="IPR002763">
    <property type="entry name" value="DUF72"/>
</dbReference>
<gene>
    <name evidence="1" type="ORF">GGQ71_002906</name>
</gene>
<dbReference type="PANTHER" id="PTHR30348:SF14">
    <property type="entry name" value="BLR8050 PROTEIN"/>
    <property type="match status" value="1"/>
</dbReference>
<evidence type="ECO:0000313" key="1">
    <source>
        <dbReference type="EMBL" id="MBB4008626.1"/>
    </source>
</evidence>
<accession>A0A7W6HPG8</accession>
<evidence type="ECO:0000313" key="2">
    <source>
        <dbReference type="Proteomes" id="UP000544107"/>
    </source>
</evidence>
<dbReference type="AlphaFoldDB" id="A0A7W6HPG8"/>
<comment type="caution">
    <text evidence="1">The sequence shown here is derived from an EMBL/GenBank/DDBJ whole genome shotgun (WGS) entry which is preliminary data.</text>
</comment>
<dbReference type="InterPro" id="IPR036520">
    <property type="entry name" value="UPF0759_sf"/>
</dbReference>
<dbReference type="Pfam" id="PF01904">
    <property type="entry name" value="DUF72"/>
    <property type="match status" value="1"/>
</dbReference>
<proteinExistence type="predicted"/>
<dbReference type="Gene3D" id="3.20.20.410">
    <property type="entry name" value="Protein of unknown function UPF0759"/>
    <property type="match status" value="1"/>
</dbReference>
<organism evidence="1 2">
    <name type="scientific">Allorhizobium taibaishanense</name>
    <dbReference type="NCBI Taxonomy" id="887144"/>
    <lineage>
        <taxon>Bacteria</taxon>
        <taxon>Pseudomonadati</taxon>
        <taxon>Pseudomonadota</taxon>
        <taxon>Alphaproteobacteria</taxon>
        <taxon>Hyphomicrobiales</taxon>
        <taxon>Rhizobiaceae</taxon>
        <taxon>Rhizobium/Agrobacterium group</taxon>
        <taxon>Allorhizobium</taxon>
    </lineage>
</organism>
<dbReference type="SUPFAM" id="SSF117396">
    <property type="entry name" value="TM1631-like"/>
    <property type="match status" value="1"/>
</dbReference>